<keyword evidence="3" id="KW-1185">Reference proteome</keyword>
<evidence type="ECO:0000313" key="2">
    <source>
        <dbReference type="EMBL" id="MDA0159804.1"/>
    </source>
</evidence>
<organism evidence="2 3">
    <name type="scientific">Solirubrobacter ginsenosidimutans</name>
    <dbReference type="NCBI Taxonomy" id="490573"/>
    <lineage>
        <taxon>Bacteria</taxon>
        <taxon>Bacillati</taxon>
        <taxon>Actinomycetota</taxon>
        <taxon>Thermoleophilia</taxon>
        <taxon>Solirubrobacterales</taxon>
        <taxon>Solirubrobacteraceae</taxon>
        <taxon>Solirubrobacter</taxon>
    </lineage>
</organism>
<evidence type="ECO:0000313" key="3">
    <source>
        <dbReference type="Proteomes" id="UP001149140"/>
    </source>
</evidence>
<dbReference type="Proteomes" id="UP001149140">
    <property type="component" value="Unassembled WGS sequence"/>
</dbReference>
<dbReference type="EMBL" id="JAPDOD010000003">
    <property type="protein sequence ID" value="MDA0159804.1"/>
    <property type="molecule type" value="Genomic_DNA"/>
</dbReference>
<dbReference type="PANTHER" id="PTHR43681:SF1">
    <property type="entry name" value="SARCALUMENIN"/>
    <property type="match status" value="1"/>
</dbReference>
<accession>A0A9X3MP48</accession>
<gene>
    <name evidence="2" type="ORF">OM076_05990</name>
</gene>
<protein>
    <submittedName>
        <fullName evidence="2">Dynamin family protein</fullName>
    </submittedName>
</protein>
<dbReference type="InterPro" id="IPR027417">
    <property type="entry name" value="P-loop_NTPase"/>
</dbReference>
<sequence length="496" mass="54160">MGPDAAQGLIGELRAVCDAIAADPELQPVHPLVERDRARLGEPLRVAVSGPISAGKSTLVNCLIGRCLAATGSGETTMANWWFRHGPNEVHVRRPDGTMRTMPLEADGTLPPLGPIDLESENPIDVRIDAEWLKGMTVIDTPGLCSPTKERSERARALLRDRTTRAAGMADALVYVTNQIPGAAADDAQLREFQELFGPVSKAPTNAVLILSKVDGWWKASTRDQREPLAIGHSMLAGHQSELRHRVWDALPVVGLLAQTACAMRAIDQTVVADLQALAQSPDRATMLLDRRLLAAARSPLPAERQVALHDAFGMYGLHVALELAERGDPQLLADELRRLSGFERVRKLIDETFRSRSTLLRADALLTSLERLALARHGGLSSQAADRLRGHVETVRTGEHCIALRALQLLREIADRRTVLSASQRDELRELFGADAAAASLPLSLEQVLRRRDAWHALEMRRPSPPQLRRIAAEARRALDDMVGRVDGTTSGNVA</sequence>
<dbReference type="PANTHER" id="PTHR43681">
    <property type="entry name" value="TRANSMEMBRANE GTPASE FZO"/>
    <property type="match status" value="1"/>
</dbReference>
<dbReference type="InterPro" id="IPR051943">
    <property type="entry name" value="TRAFAC_Dynamin-like_GTPase"/>
</dbReference>
<name>A0A9X3MP48_9ACTN</name>
<dbReference type="SUPFAM" id="SSF52540">
    <property type="entry name" value="P-loop containing nucleoside triphosphate hydrolases"/>
    <property type="match status" value="1"/>
</dbReference>
<proteinExistence type="predicted"/>
<dbReference type="Gene3D" id="3.40.50.300">
    <property type="entry name" value="P-loop containing nucleotide triphosphate hydrolases"/>
    <property type="match status" value="1"/>
</dbReference>
<dbReference type="Pfam" id="PF00350">
    <property type="entry name" value="Dynamin_N"/>
    <property type="match status" value="1"/>
</dbReference>
<reference evidence="2" key="1">
    <citation type="submission" date="2022-10" db="EMBL/GenBank/DDBJ databases">
        <title>The WGS of Solirubrobacter ginsenosidimutans DSM 21036.</title>
        <authorList>
            <person name="Jiang Z."/>
        </authorList>
    </citation>
    <scope>NUCLEOTIDE SEQUENCE</scope>
    <source>
        <strain evidence="2">DSM 21036</strain>
    </source>
</reference>
<feature type="domain" description="Dynamin N-terminal" evidence="1">
    <location>
        <begin position="46"/>
        <end position="179"/>
    </location>
</feature>
<dbReference type="AlphaFoldDB" id="A0A9X3MP48"/>
<comment type="caution">
    <text evidence="2">The sequence shown here is derived from an EMBL/GenBank/DDBJ whole genome shotgun (WGS) entry which is preliminary data.</text>
</comment>
<dbReference type="InterPro" id="IPR045063">
    <property type="entry name" value="Dynamin_N"/>
</dbReference>
<dbReference type="RefSeq" id="WP_270038571.1">
    <property type="nucleotide sequence ID" value="NZ_JAPDOD010000003.1"/>
</dbReference>
<evidence type="ECO:0000259" key="1">
    <source>
        <dbReference type="Pfam" id="PF00350"/>
    </source>
</evidence>